<dbReference type="AlphaFoldDB" id="A0A158NWH6"/>
<organism evidence="9 10">
    <name type="scientific">Atta cephalotes</name>
    <name type="common">Leafcutter ant</name>
    <dbReference type="NCBI Taxonomy" id="12957"/>
    <lineage>
        <taxon>Eukaryota</taxon>
        <taxon>Metazoa</taxon>
        <taxon>Ecdysozoa</taxon>
        <taxon>Arthropoda</taxon>
        <taxon>Hexapoda</taxon>
        <taxon>Insecta</taxon>
        <taxon>Pterygota</taxon>
        <taxon>Neoptera</taxon>
        <taxon>Endopterygota</taxon>
        <taxon>Hymenoptera</taxon>
        <taxon>Apocrita</taxon>
        <taxon>Aculeata</taxon>
        <taxon>Formicoidea</taxon>
        <taxon>Formicidae</taxon>
        <taxon>Myrmicinae</taxon>
        <taxon>Atta</taxon>
    </lineage>
</organism>
<reference evidence="10" key="1">
    <citation type="journal article" date="2011" name="PLoS Genet.">
        <title>The genome sequence of the leaf-cutter ant Atta cephalotes reveals insights into its obligate symbiotic lifestyle.</title>
        <authorList>
            <person name="Suen G."/>
            <person name="Teiling C."/>
            <person name="Li L."/>
            <person name="Holt C."/>
            <person name="Abouheif E."/>
            <person name="Bornberg-Bauer E."/>
            <person name="Bouffard P."/>
            <person name="Caldera E.J."/>
            <person name="Cash E."/>
            <person name="Cavanaugh A."/>
            <person name="Denas O."/>
            <person name="Elhaik E."/>
            <person name="Fave M.J."/>
            <person name="Gadau J."/>
            <person name="Gibson J.D."/>
            <person name="Graur D."/>
            <person name="Grubbs K.J."/>
            <person name="Hagen D.E."/>
            <person name="Harkins T.T."/>
            <person name="Helmkampf M."/>
            <person name="Hu H."/>
            <person name="Johnson B.R."/>
            <person name="Kim J."/>
            <person name="Marsh S.E."/>
            <person name="Moeller J.A."/>
            <person name="Munoz-Torres M.C."/>
            <person name="Murphy M.C."/>
            <person name="Naughton M.C."/>
            <person name="Nigam S."/>
            <person name="Overson R."/>
            <person name="Rajakumar R."/>
            <person name="Reese J.T."/>
            <person name="Scott J.J."/>
            <person name="Smith C.R."/>
            <person name="Tao S."/>
            <person name="Tsutsui N.D."/>
            <person name="Viljakainen L."/>
            <person name="Wissler L."/>
            <person name="Yandell M.D."/>
            <person name="Zimmer F."/>
            <person name="Taylor J."/>
            <person name="Slater S.C."/>
            <person name="Clifton S.W."/>
            <person name="Warren W.C."/>
            <person name="Elsik C.G."/>
            <person name="Smith C.D."/>
            <person name="Weinstock G.M."/>
            <person name="Gerardo N.M."/>
            <person name="Currie C.R."/>
        </authorList>
    </citation>
    <scope>NUCLEOTIDE SEQUENCE [LARGE SCALE GENOMIC DNA]</scope>
</reference>
<comment type="similarity">
    <text evidence="5">Belongs to the CFAP91 family.</text>
</comment>
<feature type="compositionally biased region" description="Acidic residues" evidence="7">
    <location>
        <begin position="466"/>
        <end position="476"/>
    </location>
</feature>
<sequence length="502" mass="59850">EIQFIMDLRLDLMRNLLQSHESKYEKKVQSRFSRLRTKLSKYRDNQIKAIRYNLKRDLRKLHKKHRNEHQSRKPDIIERHIDLKSDLYAPQMRFGEHPQRRHEILSKQLSREYHIEQEEEDAILSWLPTIEEPKVIKHKPKSIDICIRETRWTEEKLKQLHSDLKAIRMKVKSVDEGPRLVKRHEQLVLPTTPCRSGTWDNKQKQREESAIFIQKLVKGRAIQCLMYQGRNRCRELIEELQSTQVLEHEDYDEKIHMINLRQLQKHQSMQENRLCEILDSLEGKTICGILDFLSKELIRLEDERRAHAFALLAERERCMREAAEAGRRQAERNRRREFDEMFKQIIKVNQDSVEAYLEDIVREEIDWISDKAAKEHVSEICDKVDAVTKHAAENATKLADEELIADMIYNFVLPEVEKHNMRKKIRDQQQSYTRNAYISLYEKILELPSIEPLQVVNQEVPVQNENEQDIEAEEIELPISKTEDKKRADSEIDSQSDLMEAQ</sequence>
<dbReference type="OrthoDB" id="567787at2759"/>
<dbReference type="GO" id="GO:0005930">
    <property type="term" value="C:axoneme"/>
    <property type="evidence" value="ECO:0007669"/>
    <property type="project" value="UniProtKB-SubCell"/>
</dbReference>
<evidence type="ECO:0000256" key="5">
    <source>
        <dbReference type="ARBA" id="ARBA00029468"/>
    </source>
</evidence>
<feature type="compositionally biased region" description="Basic and acidic residues" evidence="7">
    <location>
        <begin position="481"/>
        <end position="490"/>
    </location>
</feature>
<evidence type="ECO:0000256" key="4">
    <source>
        <dbReference type="ARBA" id="ARBA00023273"/>
    </source>
</evidence>
<dbReference type="eggNOG" id="ENOG502QRFI">
    <property type="taxonomic scope" value="Eukaryota"/>
</dbReference>
<dbReference type="KEGG" id="acep:105625154"/>
<evidence type="ECO:0000256" key="6">
    <source>
        <dbReference type="ARBA" id="ARBA00029555"/>
    </source>
</evidence>
<dbReference type="PANTHER" id="PTHR22455:SF10">
    <property type="entry name" value="CILIA- AND FLAGELLA-ASSOCIATED PROTEIN 91"/>
    <property type="match status" value="1"/>
</dbReference>
<evidence type="ECO:0000256" key="1">
    <source>
        <dbReference type="ARBA" id="ARBA00004430"/>
    </source>
</evidence>
<name>A0A158NWH6_ATTCE</name>
<feature type="compositionally biased region" description="Polar residues" evidence="7">
    <location>
        <begin position="493"/>
        <end position="502"/>
    </location>
</feature>
<protein>
    <recommendedName>
        <fullName evidence="6">Cilia- and flagella-associated protein 91</fullName>
    </recommendedName>
</protein>
<feature type="domain" description="CFAP91" evidence="8">
    <location>
        <begin position="1"/>
        <end position="60"/>
    </location>
</feature>
<dbReference type="InParanoid" id="A0A158NWH6"/>
<keyword evidence="4" id="KW-0966">Cell projection</keyword>
<evidence type="ECO:0000259" key="8">
    <source>
        <dbReference type="Pfam" id="PF14738"/>
    </source>
</evidence>
<dbReference type="EnsemblMetazoa" id="XM_012206494.1">
    <property type="protein sequence ID" value="XP_012061884.1"/>
    <property type="gene ID" value="LOC105625154"/>
</dbReference>
<evidence type="ECO:0000313" key="9">
    <source>
        <dbReference type="EnsemblMetazoa" id="XP_012061884.1"/>
    </source>
</evidence>
<dbReference type="EMBL" id="ADTU01028009">
    <property type="status" value="NOT_ANNOTATED_CDS"/>
    <property type="molecule type" value="Genomic_DNA"/>
</dbReference>
<keyword evidence="10" id="KW-1185">Reference proteome</keyword>
<evidence type="ECO:0000256" key="3">
    <source>
        <dbReference type="ARBA" id="ARBA00023212"/>
    </source>
</evidence>
<evidence type="ECO:0000256" key="2">
    <source>
        <dbReference type="ARBA" id="ARBA00022490"/>
    </source>
</evidence>
<evidence type="ECO:0000313" key="10">
    <source>
        <dbReference type="Proteomes" id="UP000005205"/>
    </source>
</evidence>
<reference evidence="9" key="2">
    <citation type="submission" date="2016-04" db="UniProtKB">
        <authorList>
            <consortium name="EnsemblMetazoa"/>
        </authorList>
    </citation>
    <scope>IDENTIFICATION</scope>
</reference>
<comment type="subcellular location">
    <subcellularLocation>
        <location evidence="1">Cytoplasm</location>
        <location evidence="1">Cytoskeleton</location>
        <location evidence="1">Cilium axoneme</location>
    </subcellularLocation>
</comment>
<dbReference type="PANTHER" id="PTHR22455">
    <property type="entry name" value="CILIA- AND FLAGELLA-ASSOCIATED PROTEIN 91"/>
    <property type="match status" value="1"/>
</dbReference>
<dbReference type="Proteomes" id="UP000005205">
    <property type="component" value="Unassembled WGS sequence"/>
</dbReference>
<accession>A0A158NWH6</accession>
<keyword evidence="2" id="KW-0963">Cytoplasm</keyword>
<keyword evidence="3" id="KW-0206">Cytoskeleton</keyword>
<dbReference type="InterPro" id="IPR032840">
    <property type="entry name" value="CFAP91_dom"/>
</dbReference>
<dbReference type="STRING" id="12957.A0A158NWH6"/>
<gene>
    <name evidence="9" type="primary">105625154</name>
</gene>
<dbReference type="InterPro" id="IPR026720">
    <property type="entry name" value="CFAP91"/>
</dbReference>
<proteinExistence type="inferred from homology"/>
<evidence type="ECO:0000256" key="7">
    <source>
        <dbReference type="SAM" id="MobiDB-lite"/>
    </source>
</evidence>
<dbReference type="Pfam" id="PF14738">
    <property type="entry name" value="CFAP91"/>
    <property type="match status" value="1"/>
</dbReference>
<feature type="region of interest" description="Disordered" evidence="7">
    <location>
        <begin position="464"/>
        <end position="502"/>
    </location>
</feature>